<dbReference type="EMBL" id="SPLM01000002">
    <property type="protein sequence ID" value="TMW68826.1"/>
    <property type="molecule type" value="Genomic_DNA"/>
</dbReference>
<accession>A0A8K1CS46</accession>
<dbReference type="AlphaFoldDB" id="A0A8K1CS46"/>
<evidence type="ECO:0000313" key="3">
    <source>
        <dbReference type="EMBL" id="TMW68826.1"/>
    </source>
</evidence>
<dbReference type="PANTHER" id="PTHR34496">
    <property type="entry name" value="GLCNAC TRANSFERASE-RELATED"/>
    <property type="match status" value="1"/>
</dbReference>
<name>A0A8K1CS46_PYTOL</name>
<comment type="caution">
    <text evidence="3">The sequence shown here is derived from an EMBL/GenBank/DDBJ whole genome shotgun (WGS) entry which is preliminary data.</text>
</comment>
<feature type="compositionally biased region" description="Polar residues" evidence="1">
    <location>
        <begin position="80"/>
        <end position="94"/>
    </location>
</feature>
<keyword evidence="4" id="KW-1185">Reference proteome</keyword>
<evidence type="ECO:0000313" key="4">
    <source>
        <dbReference type="Proteomes" id="UP000794436"/>
    </source>
</evidence>
<feature type="region of interest" description="Disordered" evidence="1">
    <location>
        <begin position="1"/>
        <end position="30"/>
    </location>
</feature>
<sequence>MMVSFKTPMSALGLPQSSLHAAEEQRTREKRQRRQRMTLFAGVICVLFILNELIAFGPRIGGTTETIQTAGRPELEGQTLQGASTLPVGSNTRQNRTRSEEVVGFRNEKKIAVLLTSVGDTERCARTLAAARDLAFLSTRIYFRVFEELSAVDEESCLQLFKTLCPREYAKMVRTKQLRFVRRDASGAMGPSVSKHIVEGLVEDKLFQDEFYLSVDANTVFTKHWDLELLKQWYLIGNTHAILSVSPPPIEFRGLSNNTLFVQCSARIQSTDPDAIVAFNPPEPRVQSRRVHGPVLHTQYSELFHFGTVSSLQTVRSDPYLSHLTVGHEYMRATRFWTHGFDFYTPSKHVLYRRYEEPMTIQEVGRNDAETQRASRRIRRLLGLTVSFSGEALEEVATYSAGAQRSLTKWRQFSGIDPSASYNESTTNQFVVCGRRLHYVHYAPATPLTP</sequence>
<dbReference type="InterPro" id="IPR021067">
    <property type="entry name" value="Glycosyltransferase"/>
</dbReference>
<reference evidence="3" key="1">
    <citation type="submission" date="2019-03" db="EMBL/GenBank/DDBJ databases">
        <title>Long read genome sequence of the mycoparasitic Pythium oligandrum ATCC 38472 isolated from sugarbeet rhizosphere.</title>
        <authorList>
            <person name="Gaulin E."/>
        </authorList>
    </citation>
    <scope>NUCLEOTIDE SEQUENCE</scope>
    <source>
        <strain evidence="3">ATCC 38472_TT</strain>
    </source>
</reference>
<dbReference type="PANTHER" id="PTHR34496:SF6">
    <property type="entry name" value="GLYCOSYLTRANSFERASE 2-LIKE DOMAIN-CONTAINING PROTEIN"/>
    <property type="match status" value="1"/>
</dbReference>
<protein>
    <submittedName>
        <fullName evidence="3">Uncharacterized protein</fullName>
    </submittedName>
</protein>
<feature type="transmembrane region" description="Helical" evidence="2">
    <location>
        <begin position="37"/>
        <end position="57"/>
    </location>
</feature>
<organism evidence="3 4">
    <name type="scientific">Pythium oligandrum</name>
    <name type="common">Mycoparasitic fungus</name>
    <dbReference type="NCBI Taxonomy" id="41045"/>
    <lineage>
        <taxon>Eukaryota</taxon>
        <taxon>Sar</taxon>
        <taxon>Stramenopiles</taxon>
        <taxon>Oomycota</taxon>
        <taxon>Peronosporomycetes</taxon>
        <taxon>Pythiales</taxon>
        <taxon>Pythiaceae</taxon>
        <taxon>Pythium</taxon>
    </lineage>
</organism>
<gene>
    <name evidence="3" type="ORF">Poli38472_006294</name>
</gene>
<dbReference type="Proteomes" id="UP000794436">
    <property type="component" value="Unassembled WGS sequence"/>
</dbReference>
<keyword evidence="2" id="KW-0472">Membrane</keyword>
<proteinExistence type="predicted"/>
<dbReference type="OrthoDB" id="61578at2759"/>
<evidence type="ECO:0000256" key="1">
    <source>
        <dbReference type="SAM" id="MobiDB-lite"/>
    </source>
</evidence>
<feature type="region of interest" description="Disordered" evidence="1">
    <location>
        <begin position="80"/>
        <end position="99"/>
    </location>
</feature>
<keyword evidence="2" id="KW-1133">Transmembrane helix</keyword>
<evidence type="ECO:0000256" key="2">
    <source>
        <dbReference type="SAM" id="Phobius"/>
    </source>
</evidence>
<keyword evidence="2" id="KW-0812">Transmembrane</keyword>
<dbReference type="Pfam" id="PF11397">
    <property type="entry name" value="GlcNAc"/>
    <property type="match status" value="1"/>
</dbReference>